<dbReference type="AlphaFoldDB" id="A0A3D2X8M1"/>
<proteinExistence type="predicted"/>
<dbReference type="Proteomes" id="UP000262969">
    <property type="component" value="Unassembled WGS sequence"/>
</dbReference>
<dbReference type="Gene3D" id="3.40.50.1110">
    <property type="entry name" value="SGNH hydrolase"/>
    <property type="match status" value="1"/>
</dbReference>
<evidence type="ECO:0000313" key="1">
    <source>
        <dbReference type="EMBL" id="HCL03264.1"/>
    </source>
</evidence>
<gene>
    <name evidence="1" type="ORF">DHW61_12805</name>
</gene>
<name>A0A3D2X8M1_9FIRM</name>
<dbReference type="SUPFAM" id="SSF52266">
    <property type="entry name" value="SGNH hydrolase"/>
    <property type="match status" value="1"/>
</dbReference>
<sequence length="79" mass="9357">MNDILPIQEENYILIAYHKEFPIFYQEIIDSIKESNPQVLILVYMIDMHQAFREITGNDIQSFYQEDGLHPNKEGANIR</sequence>
<evidence type="ECO:0000313" key="2">
    <source>
        <dbReference type="Proteomes" id="UP000262969"/>
    </source>
</evidence>
<accession>A0A3D2X8M1</accession>
<organism evidence="1 2">
    <name type="scientific">Lachnoclostridium phytofermentans</name>
    <dbReference type="NCBI Taxonomy" id="66219"/>
    <lineage>
        <taxon>Bacteria</taxon>
        <taxon>Bacillati</taxon>
        <taxon>Bacillota</taxon>
        <taxon>Clostridia</taxon>
        <taxon>Lachnospirales</taxon>
        <taxon>Lachnospiraceae</taxon>
    </lineage>
</organism>
<reference evidence="1 2" key="1">
    <citation type="journal article" date="2018" name="Nat. Biotechnol.">
        <title>A standardized bacterial taxonomy based on genome phylogeny substantially revises the tree of life.</title>
        <authorList>
            <person name="Parks D.H."/>
            <person name="Chuvochina M."/>
            <person name="Waite D.W."/>
            <person name="Rinke C."/>
            <person name="Skarshewski A."/>
            <person name="Chaumeil P.A."/>
            <person name="Hugenholtz P."/>
        </authorList>
    </citation>
    <scope>NUCLEOTIDE SEQUENCE [LARGE SCALE GENOMIC DNA]</scope>
    <source>
        <strain evidence="1">UBA11728</strain>
    </source>
</reference>
<protein>
    <submittedName>
        <fullName evidence="1">Uncharacterized protein</fullName>
    </submittedName>
</protein>
<comment type="caution">
    <text evidence="1">The sequence shown here is derived from an EMBL/GenBank/DDBJ whole genome shotgun (WGS) entry which is preliminary data.</text>
</comment>
<dbReference type="InterPro" id="IPR036514">
    <property type="entry name" value="SGNH_hydro_sf"/>
</dbReference>
<dbReference type="EMBL" id="DPVV01000431">
    <property type="protein sequence ID" value="HCL03264.1"/>
    <property type="molecule type" value="Genomic_DNA"/>
</dbReference>